<dbReference type="SUPFAM" id="SSF50965">
    <property type="entry name" value="Galactose oxidase, central domain"/>
    <property type="match status" value="1"/>
</dbReference>
<dbReference type="SUPFAM" id="SSF54695">
    <property type="entry name" value="POZ domain"/>
    <property type="match status" value="1"/>
</dbReference>
<evidence type="ECO:0000256" key="2">
    <source>
        <dbReference type="ARBA" id="ARBA00022441"/>
    </source>
</evidence>
<accession>A0A250X006</accession>
<dbReference type="CDD" id="cd18316">
    <property type="entry name" value="BTB_POZ_KCTD-like"/>
    <property type="match status" value="1"/>
</dbReference>
<dbReference type="Pfam" id="PF24681">
    <property type="entry name" value="Kelch_KLHDC2_KLHL20_DRC7"/>
    <property type="match status" value="1"/>
</dbReference>
<organism evidence="6 7">
    <name type="scientific">Chlamydomonas eustigma</name>
    <dbReference type="NCBI Taxonomy" id="1157962"/>
    <lineage>
        <taxon>Eukaryota</taxon>
        <taxon>Viridiplantae</taxon>
        <taxon>Chlorophyta</taxon>
        <taxon>core chlorophytes</taxon>
        <taxon>Chlorophyceae</taxon>
        <taxon>CS clade</taxon>
        <taxon>Chlamydomonadales</taxon>
        <taxon>Chlamydomonadaceae</taxon>
        <taxon>Chlamydomonas</taxon>
    </lineage>
</organism>
<dbReference type="Gene3D" id="3.30.710.10">
    <property type="entry name" value="Potassium Channel Kv1.1, Chain A"/>
    <property type="match status" value="1"/>
</dbReference>
<dbReference type="InterPro" id="IPR011043">
    <property type="entry name" value="Gal_Oxase/kelch_b-propeller"/>
</dbReference>
<evidence type="ECO:0000256" key="4">
    <source>
        <dbReference type="SAM" id="MobiDB-lite"/>
    </source>
</evidence>
<dbReference type="PANTHER" id="PTHR45632">
    <property type="entry name" value="LD33804P"/>
    <property type="match status" value="1"/>
</dbReference>
<sequence>MYSSPDRVRDESVISLNVGGKSFTTYRATLLQYPDSMLYAMLSGSHASVSLNGELFIDRDPSLFEELLDFLRSGPDYELPTDARTCRRLLREFRYFQLPTNIFSAASPELARIYAVGGSTNTHMHSPAGTVMCYDTYFDGWCDIADLPAARACVASATLGNRLFILGGKDSWGKELSMVTTCELSTHTVCSDGVKHMATPRHTFSAVTAAGRLFAVGHGRLGDEAETVEFFDQGSAAWWSASPLPHSPKFHAVTAWPGLCGEPGSGPSSHGDHSNVMFSCGGQVGMPGVGLTCSKDLIMFDIRTRAWRSLASMPGPRSRHGMAACNGRLYIAGGCLAAGAAVESPTAAVLSYDVRAGRWLVEGETAPLPRPLDSLAAVAVGGRVYALGGLTGAVGGSPRRERVRSIPPVMSASSVSSPSTMAAGSLGRISSAPLSRHASVTAAAADVSFTLLAAADHQAAGSSSATMSSPGAGAGLSGHLSSLPRQHGGSGSPVEEERHATDVVYRLDMISNCWEAVRSMRYPMHSMSATAYHPCSS</sequence>
<dbReference type="InterPro" id="IPR003131">
    <property type="entry name" value="T1-type_BTB"/>
</dbReference>
<dbReference type="Pfam" id="PF02214">
    <property type="entry name" value="BTB_2"/>
    <property type="match status" value="1"/>
</dbReference>
<dbReference type="AlphaFoldDB" id="A0A250X006"/>
<dbReference type="Gene3D" id="2.120.10.80">
    <property type="entry name" value="Kelch-type beta propeller"/>
    <property type="match status" value="2"/>
</dbReference>
<dbReference type="InterPro" id="IPR015915">
    <property type="entry name" value="Kelch-typ_b-propeller"/>
</dbReference>
<dbReference type="InterPro" id="IPR006652">
    <property type="entry name" value="Kelch_1"/>
</dbReference>
<evidence type="ECO:0000313" key="6">
    <source>
        <dbReference type="EMBL" id="GAX76385.1"/>
    </source>
</evidence>
<comment type="caution">
    <text evidence="6">The sequence shown here is derived from an EMBL/GenBank/DDBJ whole genome shotgun (WGS) entry which is preliminary data.</text>
</comment>
<feature type="domain" description="BTB" evidence="5">
    <location>
        <begin position="12"/>
        <end position="113"/>
    </location>
</feature>
<dbReference type="SMART" id="SM00612">
    <property type="entry name" value="Kelch"/>
    <property type="match status" value="5"/>
</dbReference>
<comment type="pathway">
    <text evidence="1">Protein modification; protein ubiquitination.</text>
</comment>
<dbReference type="SMART" id="SM00225">
    <property type="entry name" value="BTB"/>
    <property type="match status" value="1"/>
</dbReference>
<gene>
    <name evidence="6" type="ORF">CEUSTIGMA_g3831.t1</name>
</gene>
<reference evidence="6 7" key="1">
    <citation type="submission" date="2017-08" db="EMBL/GenBank/DDBJ databases">
        <title>Acidophilic green algal genome provides insights into adaptation to an acidic environment.</title>
        <authorList>
            <person name="Hirooka S."/>
            <person name="Hirose Y."/>
            <person name="Kanesaki Y."/>
            <person name="Higuchi S."/>
            <person name="Fujiwara T."/>
            <person name="Onuma R."/>
            <person name="Era A."/>
            <person name="Ohbayashi R."/>
            <person name="Uzuka A."/>
            <person name="Nozaki H."/>
            <person name="Yoshikawa H."/>
            <person name="Miyagishima S.Y."/>
        </authorList>
    </citation>
    <scope>NUCLEOTIDE SEQUENCE [LARGE SCALE GENOMIC DNA]</scope>
    <source>
        <strain evidence="6 7">NIES-2499</strain>
    </source>
</reference>
<dbReference type="Proteomes" id="UP000232323">
    <property type="component" value="Unassembled WGS sequence"/>
</dbReference>
<dbReference type="InterPro" id="IPR000210">
    <property type="entry name" value="BTB/POZ_dom"/>
</dbReference>
<dbReference type="STRING" id="1157962.A0A250X006"/>
<dbReference type="OrthoDB" id="542697at2759"/>
<keyword evidence="7" id="KW-1185">Reference proteome</keyword>
<proteinExistence type="predicted"/>
<dbReference type="GO" id="GO:0051260">
    <property type="term" value="P:protein homooligomerization"/>
    <property type="evidence" value="ECO:0007669"/>
    <property type="project" value="InterPro"/>
</dbReference>
<dbReference type="EMBL" id="BEGY01000017">
    <property type="protein sequence ID" value="GAX76385.1"/>
    <property type="molecule type" value="Genomic_DNA"/>
</dbReference>
<keyword evidence="3" id="KW-0677">Repeat</keyword>
<evidence type="ECO:0000259" key="5">
    <source>
        <dbReference type="SMART" id="SM00225"/>
    </source>
</evidence>
<evidence type="ECO:0000313" key="7">
    <source>
        <dbReference type="Proteomes" id="UP000232323"/>
    </source>
</evidence>
<name>A0A250X006_9CHLO</name>
<feature type="region of interest" description="Disordered" evidence="4">
    <location>
        <begin position="462"/>
        <end position="497"/>
    </location>
</feature>
<evidence type="ECO:0000256" key="3">
    <source>
        <dbReference type="ARBA" id="ARBA00022737"/>
    </source>
</evidence>
<protein>
    <recommendedName>
        <fullName evidence="5">BTB domain-containing protein</fullName>
    </recommendedName>
</protein>
<evidence type="ECO:0000256" key="1">
    <source>
        <dbReference type="ARBA" id="ARBA00004906"/>
    </source>
</evidence>
<keyword evidence="2" id="KW-0880">Kelch repeat</keyword>
<dbReference type="InterPro" id="IPR011333">
    <property type="entry name" value="SKP1/BTB/POZ_sf"/>
</dbReference>